<accession>A0A1R4GMH1</accession>
<dbReference type="AlphaFoldDB" id="A0A1R4GMH1"/>
<name>A0A1R4GMH1_BREDI</name>
<evidence type="ECO:0000313" key="3">
    <source>
        <dbReference type="Proteomes" id="UP000195766"/>
    </source>
</evidence>
<proteinExistence type="predicted"/>
<reference evidence="2 3" key="1">
    <citation type="submission" date="2017-02" db="EMBL/GenBank/DDBJ databases">
        <authorList>
            <person name="Peterson S.W."/>
        </authorList>
    </citation>
    <scope>NUCLEOTIDE SEQUENCE [LARGE SCALE GENOMIC DNA]</scope>
    <source>
        <strain evidence="2 3">3F5N</strain>
    </source>
</reference>
<feature type="region of interest" description="Disordered" evidence="1">
    <location>
        <begin position="1"/>
        <end position="29"/>
    </location>
</feature>
<organism evidence="2 3">
    <name type="scientific">Brevundimonas diminuta 3F5N</name>
    <dbReference type="NCBI Taxonomy" id="1255603"/>
    <lineage>
        <taxon>Bacteria</taxon>
        <taxon>Pseudomonadati</taxon>
        <taxon>Pseudomonadota</taxon>
        <taxon>Alphaproteobacteria</taxon>
        <taxon>Caulobacterales</taxon>
        <taxon>Caulobacteraceae</taxon>
        <taxon>Brevundimonas</taxon>
    </lineage>
</organism>
<evidence type="ECO:0000313" key="2">
    <source>
        <dbReference type="EMBL" id="SJM69295.1"/>
    </source>
</evidence>
<dbReference type="EMBL" id="FUIE01000080">
    <property type="protein sequence ID" value="SJM69295.1"/>
    <property type="molecule type" value="Genomic_DNA"/>
</dbReference>
<gene>
    <name evidence="2" type="ORF">FM111_14015</name>
</gene>
<evidence type="ECO:0000256" key="1">
    <source>
        <dbReference type="SAM" id="MobiDB-lite"/>
    </source>
</evidence>
<dbReference type="Proteomes" id="UP000195766">
    <property type="component" value="Unassembled WGS sequence"/>
</dbReference>
<sequence length="44" mass="4711">MALDCNTSARPPFHRGARKLDPVRPGHGKRAARLFGVRPSIGSG</sequence>
<protein>
    <submittedName>
        <fullName evidence="2">Uncharacterized protein</fullName>
    </submittedName>
</protein>